<accession>A0A603BBK6</accession>
<name>A0A603BBK6_SALER</name>
<protein>
    <submittedName>
        <fullName evidence="1">Uncharacterized protein</fullName>
    </submittedName>
</protein>
<organism evidence="1">
    <name type="scientific">Salmonella enterica subsp. salamae serovar 50:b:z6</name>
    <dbReference type="NCBI Taxonomy" id="1967621"/>
    <lineage>
        <taxon>Bacteria</taxon>
        <taxon>Pseudomonadati</taxon>
        <taxon>Pseudomonadota</taxon>
        <taxon>Gammaproteobacteria</taxon>
        <taxon>Enterobacterales</taxon>
        <taxon>Enterobacteriaceae</taxon>
        <taxon>Salmonella</taxon>
    </lineage>
</organism>
<dbReference type="EMBL" id="AAKOCZ010000002">
    <property type="protein sequence ID" value="ECT8650359.1"/>
    <property type="molecule type" value="Genomic_DNA"/>
</dbReference>
<sequence length="77" mass="9101">MMNKKHTKHTKHHLLKINDIKTVCYNMMMMHEKSKMRQIPRRCRPVGGLSSRSTFLQMKMITINLIYVPVVQGIIFS</sequence>
<proteinExistence type="predicted"/>
<comment type="caution">
    <text evidence="1">The sequence shown here is derived from an EMBL/GenBank/DDBJ whole genome shotgun (WGS) entry which is preliminary data.</text>
</comment>
<reference evidence="1" key="1">
    <citation type="submission" date="2018-07" db="EMBL/GenBank/DDBJ databases">
        <authorList>
            <consortium name="PulseNet: The National Subtyping Network for Foodborne Disease Surveillance"/>
            <person name="Tarr C.L."/>
            <person name="Trees E."/>
            <person name="Katz L.S."/>
            <person name="Carleton-Romer H.A."/>
            <person name="Stroika S."/>
            <person name="Kucerova Z."/>
            <person name="Roache K.F."/>
            <person name="Sabol A.L."/>
            <person name="Besser J."/>
            <person name="Gerner-Smidt P."/>
        </authorList>
    </citation>
    <scope>NUCLEOTIDE SEQUENCE</scope>
    <source>
        <strain evidence="1">PNUSAS008102</strain>
    </source>
</reference>
<dbReference type="AlphaFoldDB" id="A0A603BBK6"/>
<evidence type="ECO:0000313" key="1">
    <source>
        <dbReference type="EMBL" id="ECT8650359.1"/>
    </source>
</evidence>
<gene>
    <name evidence="1" type="ORF">B1075_06515</name>
</gene>